<gene>
    <name evidence="1" type="ORF">EVA_09391</name>
</gene>
<proteinExistence type="predicted"/>
<comment type="caution">
    <text evidence="1">The sequence shown here is derived from an EMBL/GenBank/DDBJ whole genome shotgun (WGS) entry which is preliminary data.</text>
</comment>
<dbReference type="AlphaFoldDB" id="J9GK85"/>
<name>J9GK85_9ZZZZ</name>
<organism evidence="1">
    <name type="scientific">gut metagenome</name>
    <dbReference type="NCBI Taxonomy" id="749906"/>
    <lineage>
        <taxon>unclassified sequences</taxon>
        <taxon>metagenomes</taxon>
        <taxon>organismal metagenomes</taxon>
    </lineage>
</organism>
<accession>J9GK85</accession>
<evidence type="ECO:0000313" key="1">
    <source>
        <dbReference type="EMBL" id="EJX02503.1"/>
    </source>
</evidence>
<dbReference type="EMBL" id="AMCI01002520">
    <property type="protein sequence ID" value="EJX02503.1"/>
    <property type="molecule type" value="Genomic_DNA"/>
</dbReference>
<sequence>MTLGNEAGRAQPVGTRSSVCLTDKKTAARRREEAMACLAAEKCRFSIARASAFNPGGMCRKRAQERVALNLLRFSVRVSFFPTSKEFRPLA</sequence>
<reference evidence="1" key="1">
    <citation type="journal article" date="2012" name="PLoS ONE">
        <title>Gene sets for utilization of primary and secondary nutrition supplies in the distal gut of endangered iberian lynx.</title>
        <authorList>
            <person name="Alcaide M."/>
            <person name="Messina E."/>
            <person name="Richter M."/>
            <person name="Bargiela R."/>
            <person name="Peplies J."/>
            <person name="Huws S.A."/>
            <person name="Newbold C.J."/>
            <person name="Golyshin P.N."/>
            <person name="Simon M.A."/>
            <person name="Lopez G."/>
            <person name="Yakimov M.M."/>
            <person name="Ferrer M."/>
        </authorList>
    </citation>
    <scope>NUCLEOTIDE SEQUENCE</scope>
</reference>
<protein>
    <submittedName>
        <fullName evidence="1">Uncharacterized protein</fullName>
    </submittedName>
</protein>